<comment type="caution">
    <text evidence="1">The sequence shown here is derived from an EMBL/GenBank/DDBJ whole genome shotgun (WGS) entry which is preliminary data.</text>
</comment>
<dbReference type="Gene3D" id="1.10.1220.160">
    <property type="entry name" value="DNA sulphur modification protein DndE"/>
    <property type="match status" value="1"/>
</dbReference>
<dbReference type="EMBL" id="ACIL03000005">
    <property type="protein sequence ID" value="ESL04222.1"/>
    <property type="molecule type" value="Genomic_DNA"/>
</dbReference>
<dbReference type="AlphaFoldDB" id="V2Y800"/>
<dbReference type="RefSeq" id="WP_023353462.1">
    <property type="nucleotide sequence ID" value="NZ_KI535366.1"/>
</dbReference>
<gene>
    <name evidence="1" type="ORF">GCWU0000282_000570</name>
</gene>
<evidence type="ECO:0000313" key="1">
    <source>
        <dbReference type="EMBL" id="ESL04222.1"/>
    </source>
</evidence>
<protein>
    <submittedName>
        <fullName evidence="1">DNA sulfur modification protein DndE</fullName>
    </submittedName>
</protein>
<keyword evidence="2" id="KW-1185">Reference proteome</keyword>
<accession>V2Y800</accession>
<dbReference type="Proteomes" id="UP000018227">
    <property type="component" value="Unassembled WGS sequence"/>
</dbReference>
<dbReference type="InterPro" id="IPR038472">
    <property type="entry name" value="DndE_sf"/>
</dbReference>
<dbReference type="Pfam" id="PF08870">
    <property type="entry name" value="DndE"/>
    <property type="match status" value="1"/>
</dbReference>
<dbReference type="eggNOG" id="ENOG50307RI">
    <property type="taxonomic scope" value="Bacteria"/>
</dbReference>
<dbReference type="STRING" id="592026.GCWU0000282_000570"/>
<dbReference type="InterPro" id="IPR014969">
    <property type="entry name" value="DNA_S_DndE"/>
</dbReference>
<name>V2Y800_9FIRM</name>
<organism evidence="1 2">
    <name type="scientific">Catonella morbi ATCC 51271</name>
    <dbReference type="NCBI Taxonomy" id="592026"/>
    <lineage>
        <taxon>Bacteria</taxon>
        <taxon>Bacillati</taxon>
        <taxon>Bacillota</taxon>
        <taxon>Clostridia</taxon>
        <taxon>Lachnospirales</taxon>
        <taxon>Lachnospiraceae</taxon>
        <taxon>Catonella</taxon>
    </lineage>
</organism>
<reference evidence="1 2" key="1">
    <citation type="submission" date="2013-06" db="EMBL/GenBank/DDBJ databases">
        <authorList>
            <person name="Weinstock G."/>
            <person name="Sodergren E."/>
            <person name="Clifton S."/>
            <person name="Fulton L."/>
            <person name="Fulton B."/>
            <person name="Courtney L."/>
            <person name="Fronick C."/>
            <person name="Harrison M."/>
            <person name="Strong C."/>
            <person name="Farmer C."/>
            <person name="Delahaunty K."/>
            <person name="Markovic C."/>
            <person name="Hall O."/>
            <person name="Minx P."/>
            <person name="Tomlinson C."/>
            <person name="Mitreva M."/>
            <person name="Nelson J."/>
            <person name="Hou S."/>
            <person name="Wollam A."/>
            <person name="Pepin K.H."/>
            <person name="Johnson M."/>
            <person name="Bhonagiri V."/>
            <person name="Nash W.E."/>
            <person name="Warren W."/>
            <person name="Chinwalla A."/>
            <person name="Mardis E.R."/>
            <person name="Wilson R.K."/>
        </authorList>
    </citation>
    <scope>NUCLEOTIDE SEQUENCE [LARGE SCALE GENOMIC DNA]</scope>
    <source>
        <strain evidence="1 2">ATCC 51271</strain>
    </source>
</reference>
<proteinExistence type="predicted"/>
<dbReference type="NCBIfam" id="TIGR03184">
    <property type="entry name" value="DNA_S_dndE"/>
    <property type="match status" value="1"/>
</dbReference>
<dbReference type="OrthoDB" id="512647at2"/>
<sequence>MIVKQIKLSSQSKEKLSRLKGKTGIKNWNVLCRWALCYSLHENTLPTDIPINADSNLEMSWYTFAGEFNELYEAIVVEWCIEKDIEPTEENVSKYFKLHLERGISYLAGTNFIKSIDDLLNLAMEA</sequence>
<evidence type="ECO:0000313" key="2">
    <source>
        <dbReference type="Proteomes" id="UP000018227"/>
    </source>
</evidence>
<dbReference type="HOGENOM" id="CLU_162722_0_0_9"/>